<dbReference type="Pfam" id="PF16242">
    <property type="entry name" value="Pyrid_ox_like"/>
    <property type="match status" value="1"/>
</dbReference>
<comment type="caution">
    <text evidence="2">The sequence shown here is derived from an EMBL/GenBank/DDBJ whole genome shotgun (WGS) entry which is preliminary data.</text>
</comment>
<proteinExistence type="predicted"/>
<evidence type="ECO:0000259" key="1">
    <source>
        <dbReference type="Pfam" id="PF16242"/>
    </source>
</evidence>
<dbReference type="PANTHER" id="PTHR34818:SF1">
    <property type="entry name" value="PROTEIN BLI-3"/>
    <property type="match status" value="1"/>
</dbReference>
<accession>A0A2T0SKK2</accession>
<keyword evidence="3" id="KW-1185">Reference proteome</keyword>
<gene>
    <name evidence="2" type="ORF">CLV58_11984</name>
</gene>
<evidence type="ECO:0000313" key="3">
    <source>
        <dbReference type="Proteomes" id="UP000238375"/>
    </source>
</evidence>
<dbReference type="InterPro" id="IPR052917">
    <property type="entry name" value="Stress-Dev_Protein"/>
</dbReference>
<dbReference type="AlphaFoldDB" id="A0A2T0SKK2"/>
<dbReference type="SUPFAM" id="SSF50475">
    <property type="entry name" value="FMN-binding split barrel"/>
    <property type="match status" value="1"/>
</dbReference>
<reference evidence="2 3" key="1">
    <citation type="submission" date="2018-03" db="EMBL/GenBank/DDBJ databases">
        <title>Genomic Encyclopedia of Archaeal and Bacterial Type Strains, Phase II (KMG-II): from individual species to whole genera.</title>
        <authorList>
            <person name="Goeker M."/>
        </authorList>
    </citation>
    <scope>NUCLEOTIDE SEQUENCE [LARGE SCALE GENOMIC DNA]</scope>
    <source>
        <strain evidence="2 3">DSM 28354</strain>
    </source>
</reference>
<name>A0A2T0SKK2_9BACT</name>
<organism evidence="2 3">
    <name type="scientific">Spirosoma oryzae</name>
    <dbReference type="NCBI Taxonomy" id="1469603"/>
    <lineage>
        <taxon>Bacteria</taxon>
        <taxon>Pseudomonadati</taxon>
        <taxon>Bacteroidota</taxon>
        <taxon>Cytophagia</taxon>
        <taxon>Cytophagales</taxon>
        <taxon>Cytophagaceae</taxon>
        <taxon>Spirosoma</taxon>
    </lineage>
</organism>
<dbReference type="EMBL" id="PVTE01000019">
    <property type="protein sequence ID" value="PRY33934.1"/>
    <property type="molecule type" value="Genomic_DNA"/>
</dbReference>
<protein>
    <submittedName>
        <fullName evidence="2">General stress protein 26</fullName>
    </submittedName>
</protein>
<dbReference type="PANTHER" id="PTHR34818">
    <property type="entry name" value="PROTEIN BLI-3"/>
    <property type="match status" value="1"/>
</dbReference>
<dbReference type="InterPro" id="IPR038725">
    <property type="entry name" value="YdaG_split_barrel_FMN-bd"/>
</dbReference>
<evidence type="ECO:0000313" key="2">
    <source>
        <dbReference type="EMBL" id="PRY33934.1"/>
    </source>
</evidence>
<dbReference type="OrthoDB" id="1432662at2"/>
<dbReference type="RefSeq" id="WP_106139595.1">
    <property type="nucleotide sequence ID" value="NZ_PVTE01000019.1"/>
</dbReference>
<sequence>MSTIAQDPKSIEKVLDLIKDIHVAMMTTVDEQQNLVSRPMALIHASADGSLWFFTKKSSPKVDQIEENDSRVNIAFADTDNSTYVSVSGTASEVDDRAKIEEYWTEEAKPWFPAGKEDPELVLLKVTTEMAEYWDANSSRIVRLFQMVTGAITGTPPKMGENEKVYN</sequence>
<feature type="domain" description="General stress protein FMN-binding split barrel" evidence="1">
    <location>
        <begin position="10"/>
        <end position="156"/>
    </location>
</feature>
<dbReference type="Proteomes" id="UP000238375">
    <property type="component" value="Unassembled WGS sequence"/>
</dbReference>
<dbReference type="InterPro" id="IPR012349">
    <property type="entry name" value="Split_barrel_FMN-bd"/>
</dbReference>
<dbReference type="Gene3D" id="2.30.110.10">
    <property type="entry name" value="Electron Transport, Fmn-binding Protein, Chain A"/>
    <property type="match status" value="1"/>
</dbReference>